<accession>A0ABS1KQS9</accession>
<feature type="domain" description="Lipoyl-binding" evidence="2">
    <location>
        <begin position="83"/>
        <end position="164"/>
    </location>
</feature>
<protein>
    <submittedName>
        <fullName evidence="3">Biotin/lipoyl-binding protein</fullName>
    </submittedName>
</protein>
<dbReference type="PANTHER" id="PTHR45266">
    <property type="entry name" value="OXALOACETATE DECARBOXYLASE ALPHA CHAIN"/>
    <property type="match status" value="1"/>
</dbReference>
<dbReference type="Pfam" id="PF00364">
    <property type="entry name" value="Biotin_lipoyl"/>
    <property type="match status" value="1"/>
</dbReference>
<sequence>MYKATVNQKTFDIVPDDGLFQVDGKPLAWDLAKISEGRFHIQVDRKGYNAEVVAVEKETKSFSFKINGRIYTVALKDKFDLLLEQMGMNSSAGAKVNHVKAPMPGLIIDLRVKEGDTVKAGDPLLILEAMKMENIIKASGDSVVKTVKVKKGESVEKNQVLIEF</sequence>
<dbReference type="PANTHER" id="PTHR45266:SF3">
    <property type="entry name" value="OXALOACETATE DECARBOXYLASE ALPHA CHAIN"/>
    <property type="match status" value="1"/>
</dbReference>
<dbReference type="PROSITE" id="PS00188">
    <property type="entry name" value="BIOTIN"/>
    <property type="match status" value="1"/>
</dbReference>
<evidence type="ECO:0000313" key="4">
    <source>
        <dbReference type="Proteomes" id="UP000613030"/>
    </source>
</evidence>
<dbReference type="PROSITE" id="PS50968">
    <property type="entry name" value="BIOTINYL_LIPOYL"/>
    <property type="match status" value="1"/>
</dbReference>
<dbReference type="InterPro" id="IPR011053">
    <property type="entry name" value="Single_hybrid_motif"/>
</dbReference>
<dbReference type="SUPFAM" id="SSF51230">
    <property type="entry name" value="Single hybrid motif"/>
    <property type="match status" value="1"/>
</dbReference>
<evidence type="ECO:0000259" key="2">
    <source>
        <dbReference type="PROSITE" id="PS50968"/>
    </source>
</evidence>
<dbReference type="Gene3D" id="2.40.50.100">
    <property type="match status" value="1"/>
</dbReference>
<dbReference type="InterPro" id="IPR000089">
    <property type="entry name" value="Biotin_lipoyl"/>
</dbReference>
<keyword evidence="1" id="KW-0092">Biotin</keyword>
<dbReference type="CDD" id="cd06850">
    <property type="entry name" value="biotinyl_domain"/>
    <property type="match status" value="1"/>
</dbReference>
<name>A0ABS1KQS9_9BACT</name>
<dbReference type="InterPro" id="IPR050709">
    <property type="entry name" value="Biotin_Carboxyl_Carrier/Decarb"/>
</dbReference>
<evidence type="ECO:0000313" key="3">
    <source>
        <dbReference type="EMBL" id="MBL0741843.1"/>
    </source>
</evidence>
<organism evidence="3 4">
    <name type="scientific">Chryseolinea lacunae</name>
    <dbReference type="NCBI Taxonomy" id="2801331"/>
    <lineage>
        <taxon>Bacteria</taxon>
        <taxon>Pseudomonadati</taxon>
        <taxon>Bacteroidota</taxon>
        <taxon>Cytophagia</taxon>
        <taxon>Cytophagales</taxon>
        <taxon>Fulvivirgaceae</taxon>
        <taxon>Chryseolinea</taxon>
    </lineage>
</organism>
<keyword evidence="4" id="KW-1185">Reference proteome</keyword>
<dbReference type="EMBL" id="JAERRB010000003">
    <property type="protein sequence ID" value="MBL0741843.1"/>
    <property type="molecule type" value="Genomic_DNA"/>
</dbReference>
<dbReference type="Proteomes" id="UP000613030">
    <property type="component" value="Unassembled WGS sequence"/>
</dbReference>
<reference evidence="3 4" key="1">
    <citation type="submission" date="2021-01" db="EMBL/GenBank/DDBJ databases">
        <title>Chryseolinea sp. Jin1 Genome sequencing and assembly.</title>
        <authorList>
            <person name="Kim I."/>
        </authorList>
    </citation>
    <scope>NUCLEOTIDE SEQUENCE [LARGE SCALE GENOMIC DNA]</scope>
    <source>
        <strain evidence="3 4">Jin1</strain>
    </source>
</reference>
<comment type="caution">
    <text evidence="3">The sequence shown here is derived from an EMBL/GenBank/DDBJ whole genome shotgun (WGS) entry which is preliminary data.</text>
</comment>
<evidence type="ECO:0000256" key="1">
    <source>
        <dbReference type="ARBA" id="ARBA00023267"/>
    </source>
</evidence>
<dbReference type="RefSeq" id="WP_202009394.1">
    <property type="nucleotide sequence ID" value="NZ_JAERRB010000003.1"/>
</dbReference>
<gene>
    <name evidence="3" type="ORF">JI741_11475</name>
</gene>
<proteinExistence type="predicted"/>
<dbReference type="InterPro" id="IPR001882">
    <property type="entry name" value="Biotin_BS"/>
</dbReference>